<gene>
    <name evidence="1" type="ORF">CACET_c11370</name>
</gene>
<dbReference type="KEGG" id="cace:CACET_c11370"/>
<protein>
    <submittedName>
        <fullName evidence="1">Uncharacterized protein</fullName>
    </submittedName>
</protein>
<organism evidence="1 2">
    <name type="scientific">Clostridium aceticum</name>
    <dbReference type="NCBI Taxonomy" id="84022"/>
    <lineage>
        <taxon>Bacteria</taxon>
        <taxon>Bacillati</taxon>
        <taxon>Bacillota</taxon>
        <taxon>Clostridia</taxon>
        <taxon>Eubacteriales</taxon>
        <taxon>Clostridiaceae</taxon>
        <taxon>Clostridium</taxon>
    </lineage>
</organism>
<dbReference type="STRING" id="84022.CACET_c11370"/>
<dbReference type="InterPro" id="IPR021377">
    <property type="entry name" value="DUF3006"/>
</dbReference>
<dbReference type="EMBL" id="CP009687">
    <property type="protein sequence ID" value="AKL94602.1"/>
    <property type="molecule type" value="Genomic_DNA"/>
</dbReference>
<sequence>MMILDRFEGDYGVIEIDGKMLDVKKEFIDSKVKEGDVLLLKEGIYYRDDKATKKRKKEIKDRFQHMWED</sequence>
<accession>A0A0G3W9M8</accession>
<dbReference type="PATRIC" id="fig|84022.6.peg.1118"/>
<name>A0A0G3W9M8_9CLOT</name>
<dbReference type="Pfam" id="PF11213">
    <property type="entry name" value="DUF3006"/>
    <property type="match status" value="1"/>
</dbReference>
<dbReference type="AlphaFoldDB" id="A0A0G3W9M8"/>
<reference evidence="1 2" key="1">
    <citation type="submission" date="2014-10" db="EMBL/GenBank/DDBJ databases">
        <title>Genome sequence of Clostridium aceticum DSM 1496.</title>
        <authorList>
            <person name="Poehlein A."/>
            <person name="Schiel-Bengelsdorf B."/>
            <person name="Gottschalk G."/>
            <person name="Duerre P."/>
            <person name="Daniel R."/>
        </authorList>
    </citation>
    <scope>NUCLEOTIDE SEQUENCE [LARGE SCALE GENOMIC DNA]</scope>
    <source>
        <strain evidence="1 2">DSM 1496</strain>
    </source>
</reference>
<proteinExistence type="predicted"/>
<evidence type="ECO:0000313" key="2">
    <source>
        <dbReference type="Proteomes" id="UP000035704"/>
    </source>
</evidence>
<evidence type="ECO:0000313" key="1">
    <source>
        <dbReference type="EMBL" id="AKL94602.1"/>
    </source>
</evidence>
<dbReference type="Proteomes" id="UP000035704">
    <property type="component" value="Chromosome"/>
</dbReference>
<keyword evidence="2" id="KW-1185">Reference proteome</keyword>
<dbReference type="RefSeq" id="WP_052661494.1">
    <property type="nucleotide sequence ID" value="NZ_CP009687.1"/>
</dbReference>